<comment type="similarity">
    <text evidence="2">Belongs to the NADH dehydrogenase family.</text>
</comment>
<protein>
    <recommendedName>
        <fullName evidence="8">demethylphylloquinone reductase</fullName>
        <ecNumber evidence="8">1.6.5.12</ecNumber>
    </recommendedName>
</protein>
<dbReference type="FunFam" id="3.50.50.100:FF:000010">
    <property type="entry name" value="Alternative NAD(P)H-ubiquinone oxidoreductase C1, chloroplastic/mitochondrial"/>
    <property type="match status" value="1"/>
</dbReference>
<dbReference type="SUPFAM" id="SSF51905">
    <property type="entry name" value="FAD/NAD(P)-binding domain"/>
    <property type="match status" value="1"/>
</dbReference>
<dbReference type="PRINTS" id="PR00368">
    <property type="entry name" value="FADPNR"/>
</dbReference>
<gene>
    <name evidence="10" type="ORF">OLEA9_A118133</name>
</gene>
<keyword evidence="5" id="KW-0521">NADP</keyword>
<evidence type="ECO:0000256" key="4">
    <source>
        <dbReference type="ARBA" id="ARBA00022827"/>
    </source>
</evidence>
<evidence type="ECO:0000313" key="10">
    <source>
        <dbReference type="EMBL" id="CAA3013590.1"/>
    </source>
</evidence>
<dbReference type="Proteomes" id="UP000594638">
    <property type="component" value="Unassembled WGS sequence"/>
</dbReference>
<dbReference type="AlphaFoldDB" id="A0A8S0U816"/>
<accession>A0A8S0U816</accession>
<feature type="domain" description="FAD/NAD(P)-binding" evidence="9">
    <location>
        <begin position="83"/>
        <end position="439"/>
    </location>
</feature>
<organism evidence="10 11">
    <name type="scientific">Olea europaea subsp. europaea</name>
    <dbReference type="NCBI Taxonomy" id="158383"/>
    <lineage>
        <taxon>Eukaryota</taxon>
        <taxon>Viridiplantae</taxon>
        <taxon>Streptophyta</taxon>
        <taxon>Embryophyta</taxon>
        <taxon>Tracheophyta</taxon>
        <taxon>Spermatophyta</taxon>
        <taxon>Magnoliopsida</taxon>
        <taxon>eudicotyledons</taxon>
        <taxon>Gunneridae</taxon>
        <taxon>Pentapetalae</taxon>
        <taxon>asterids</taxon>
        <taxon>lamiids</taxon>
        <taxon>Lamiales</taxon>
        <taxon>Oleaceae</taxon>
        <taxon>Oleeae</taxon>
        <taxon>Olea</taxon>
    </lineage>
</organism>
<reference evidence="10 11" key="1">
    <citation type="submission" date="2019-12" db="EMBL/GenBank/DDBJ databases">
        <authorList>
            <person name="Alioto T."/>
            <person name="Alioto T."/>
            <person name="Gomez Garrido J."/>
        </authorList>
    </citation>
    <scope>NUCLEOTIDE SEQUENCE [LARGE SCALE GENOMIC DNA]</scope>
</reference>
<dbReference type="InterPro" id="IPR023753">
    <property type="entry name" value="FAD/NAD-binding_dom"/>
</dbReference>
<dbReference type="GO" id="GO:0009507">
    <property type="term" value="C:chloroplast"/>
    <property type="evidence" value="ECO:0007669"/>
    <property type="project" value="TreeGrafter"/>
</dbReference>
<dbReference type="Gramene" id="OE9A118133T1">
    <property type="protein sequence ID" value="OE9A118133C1"/>
    <property type="gene ID" value="OE9A118133"/>
</dbReference>
<proteinExistence type="inferred from homology"/>
<evidence type="ECO:0000256" key="7">
    <source>
        <dbReference type="ARBA" id="ARBA00052971"/>
    </source>
</evidence>
<evidence type="ECO:0000259" key="9">
    <source>
        <dbReference type="Pfam" id="PF07992"/>
    </source>
</evidence>
<keyword evidence="4" id="KW-0274">FAD</keyword>
<dbReference type="InterPro" id="IPR051169">
    <property type="entry name" value="NADH-Q_oxidoreductase"/>
</dbReference>
<evidence type="ECO:0000256" key="1">
    <source>
        <dbReference type="ARBA" id="ARBA00001974"/>
    </source>
</evidence>
<dbReference type="OrthoDB" id="5376590at2759"/>
<name>A0A8S0U816_OLEEU</name>
<dbReference type="PANTHER" id="PTHR42913">
    <property type="entry name" value="APOPTOSIS-INDUCING FACTOR 1"/>
    <property type="match status" value="1"/>
</dbReference>
<dbReference type="InterPro" id="IPR036188">
    <property type="entry name" value="FAD/NAD-bd_sf"/>
</dbReference>
<evidence type="ECO:0000313" key="11">
    <source>
        <dbReference type="Proteomes" id="UP000594638"/>
    </source>
</evidence>
<keyword evidence="3" id="KW-0285">Flavoprotein</keyword>
<keyword evidence="11" id="KW-1185">Reference proteome</keyword>
<sequence length="556" mass="61683">MAHTISPSAATLAYLHRRKFTRGKLFTGRSCKNSSGSWLLSARRRFYFVASATNERYGGVMEISECEARPPIYAWPDNNKRPRVCILGGGFGGLYTALRLESLVWPDDKKPQVVLVDQSEHFVFKPLLYELLSGEVEEWEIAPRFSDLLGNTSVQFFRDRVKCLYPSDHLGMSTATVTGSGGVVHMESGLLIEYDWLVLALGAEAKLDLVPGAAEYALPFSTLEDAHKVNEKLRALERTYFGKDYPIRVAVVGCGYSGVELAATISERLQDGGVVKAINVGKEILPNAAPGNRESALKVLSSRNVQLLPGYVVHRIRKGGGFETSHELTKVEALYDATEICSPENLVLELQPAERGLQSQIVEVDLVLWTVGTKPQLPLLEHNDNPNMLPLNARGQVETDETLRVKGHPRVFAVGDSCALRGKHGNLLPATAQVALQQADFVGWNLWAAINGRPLLPFRFQNVGEMMTLGRYDGAVSPSFLEGLTLEGPIGHSGRVILAIFYRRNRGPQPIFHSRHVKLCFQSKMAKHIQQEKEEKDKHSFNKKCIKEEKAVKNGK</sequence>
<keyword evidence="6" id="KW-0560">Oxidoreductase</keyword>
<dbReference type="EC" id="1.6.5.12" evidence="8"/>
<dbReference type="EMBL" id="CACTIH010007444">
    <property type="protein sequence ID" value="CAA3013590.1"/>
    <property type="molecule type" value="Genomic_DNA"/>
</dbReference>
<comment type="caution">
    <text evidence="10">The sequence shown here is derived from an EMBL/GenBank/DDBJ whole genome shotgun (WGS) entry which is preliminary data.</text>
</comment>
<comment type="catalytic activity">
    <reaction evidence="7">
        <text>demethylphylloquinone + NADPH + H(+) = demethylphylloquinol + NADP(+)</text>
        <dbReference type="Rhea" id="RHEA:47744"/>
        <dbReference type="ChEBI" id="CHEBI:15378"/>
        <dbReference type="ChEBI" id="CHEBI:31087"/>
        <dbReference type="ChEBI" id="CHEBI:57783"/>
        <dbReference type="ChEBI" id="CHEBI:58349"/>
        <dbReference type="ChEBI" id="CHEBI:87844"/>
        <dbReference type="EC" id="1.6.5.12"/>
    </reaction>
</comment>
<dbReference type="Pfam" id="PF07992">
    <property type="entry name" value="Pyr_redox_2"/>
    <property type="match status" value="1"/>
</dbReference>
<evidence type="ECO:0000256" key="3">
    <source>
        <dbReference type="ARBA" id="ARBA00022630"/>
    </source>
</evidence>
<evidence type="ECO:0000256" key="2">
    <source>
        <dbReference type="ARBA" id="ARBA00005272"/>
    </source>
</evidence>
<evidence type="ECO:0000256" key="5">
    <source>
        <dbReference type="ARBA" id="ARBA00022857"/>
    </source>
</evidence>
<comment type="cofactor">
    <cofactor evidence="1">
        <name>FAD</name>
        <dbReference type="ChEBI" id="CHEBI:57692"/>
    </cofactor>
</comment>
<dbReference type="Gene3D" id="3.50.50.100">
    <property type="match status" value="1"/>
</dbReference>
<evidence type="ECO:0000256" key="6">
    <source>
        <dbReference type="ARBA" id="ARBA00023002"/>
    </source>
</evidence>
<evidence type="ECO:0000256" key="8">
    <source>
        <dbReference type="ARBA" id="ARBA00066844"/>
    </source>
</evidence>
<dbReference type="PRINTS" id="PR00411">
    <property type="entry name" value="PNDRDTASEI"/>
</dbReference>
<dbReference type="GO" id="GO:0019646">
    <property type="term" value="P:aerobic electron transport chain"/>
    <property type="evidence" value="ECO:0007669"/>
    <property type="project" value="TreeGrafter"/>
</dbReference>
<dbReference type="GO" id="GO:0003955">
    <property type="term" value="F:NAD(P)H dehydrogenase (quinone) activity"/>
    <property type="evidence" value="ECO:0007669"/>
    <property type="project" value="TreeGrafter"/>
</dbReference>
<dbReference type="GO" id="GO:0042372">
    <property type="term" value="P:phylloquinone biosynthetic process"/>
    <property type="evidence" value="ECO:0007669"/>
    <property type="project" value="TreeGrafter"/>
</dbReference>
<dbReference type="PANTHER" id="PTHR42913:SF4">
    <property type="entry name" value="ALTERNATIVE NAD(P)H-UBIQUINONE OXIDOREDUCTASE C1, CHLOROPLASTIC_MITOCHONDRIAL"/>
    <property type="match status" value="1"/>
</dbReference>